<protein>
    <submittedName>
        <fullName evidence="2">Uncharacterized protein</fullName>
    </submittedName>
</protein>
<reference evidence="2" key="1">
    <citation type="submission" date="2020-03" db="EMBL/GenBank/DDBJ databases">
        <authorList>
            <person name="Weist P."/>
        </authorList>
    </citation>
    <scope>NUCLEOTIDE SEQUENCE</scope>
</reference>
<evidence type="ECO:0000313" key="3">
    <source>
        <dbReference type="Proteomes" id="UP001153269"/>
    </source>
</evidence>
<keyword evidence="1" id="KW-0175">Coiled coil</keyword>
<proteinExistence type="predicted"/>
<evidence type="ECO:0000313" key="2">
    <source>
        <dbReference type="EMBL" id="CAB1421010.1"/>
    </source>
</evidence>
<sequence length="117" mass="13919">MEKYITVKLEAMEAKYDLLVQRDRAHSRRNEELLAQKDDVLLKNQAIKLQYIVDELRTQQSESKRKQAQLEDTLRQEQIQRAVLEERISNTASLEKQKINQVKLQERQHLNPSLHNL</sequence>
<organism evidence="2 3">
    <name type="scientific">Pleuronectes platessa</name>
    <name type="common">European plaice</name>
    <dbReference type="NCBI Taxonomy" id="8262"/>
    <lineage>
        <taxon>Eukaryota</taxon>
        <taxon>Metazoa</taxon>
        <taxon>Chordata</taxon>
        <taxon>Craniata</taxon>
        <taxon>Vertebrata</taxon>
        <taxon>Euteleostomi</taxon>
        <taxon>Actinopterygii</taxon>
        <taxon>Neopterygii</taxon>
        <taxon>Teleostei</taxon>
        <taxon>Neoteleostei</taxon>
        <taxon>Acanthomorphata</taxon>
        <taxon>Carangaria</taxon>
        <taxon>Pleuronectiformes</taxon>
        <taxon>Pleuronectoidei</taxon>
        <taxon>Pleuronectidae</taxon>
        <taxon>Pleuronectes</taxon>
    </lineage>
</organism>
<name>A0A9N7TXP0_PLEPL</name>
<comment type="caution">
    <text evidence="2">The sequence shown here is derived from an EMBL/GenBank/DDBJ whole genome shotgun (WGS) entry which is preliminary data.</text>
</comment>
<dbReference type="EMBL" id="CADEAL010000499">
    <property type="protein sequence ID" value="CAB1421010.1"/>
    <property type="molecule type" value="Genomic_DNA"/>
</dbReference>
<dbReference type="AlphaFoldDB" id="A0A9N7TXP0"/>
<dbReference type="Proteomes" id="UP001153269">
    <property type="component" value="Unassembled WGS sequence"/>
</dbReference>
<evidence type="ECO:0000256" key="1">
    <source>
        <dbReference type="SAM" id="Coils"/>
    </source>
</evidence>
<accession>A0A9N7TXP0</accession>
<feature type="coiled-coil region" evidence="1">
    <location>
        <begin position="53"/>
        <end position="87"/>
    </location>
</feature>
<gene>
    <name evidence="2" type="ORF">PLEPLA_LOCUS8891</name>
</gene>
<keyword evidence="3" id="KW-1185">Reference proteome</keyword>